<dbReference type="InterPro" id="IPR003131">
    <property type="entry name" value="T1-type_BTB"/>
</dbReference>
<dbReference type="SUPFAM" id="SSF54695">
    <property type="entry name" value="POZ domain"/>
    <property type="match status" value="1"/>
</dbReference>
<dbReference type="CDD" id="cd18316">
    <property type="entry name" value="BTB_POZ_KCTD-like"/>
    <property type="match status" value="1"/>
</dbReference>
<dbReference type="GO" id="GO:0051260">
    <property type="term" value="P:protein homooligomerization"/>
    <property type="evidence" value="ECO:0007669"/>
    <property type="project" value="InterPro"/>
</dbReference>
<feature type="domain" description="Potassium channel tetramerisation-type BTB" evidence="1">
    <location>
        <begin position="10"/>
        <end position="75"/>
    </location>
</feature>
<dbReference type="InterPro" id="IPR011333">
    <property type="entry name" value="SKP1/BTB/POZ_sf"/>
</dbReference>
<sequence length="259" mass="30139">MTSNLPIDRIILNVGGVKYETHRDTLLSRPESFLGTMLKDENLSMLKLENGNELFLDRNGRAFHYILEFYRTGKFLWRDYAHYEQTPEDISRGCCASMITKEEIESEIDFFQLKIELPSPPIIEKPDPYVEMLNKFIGIMESFISTAKGIYIHKISITFPCHDRESFFLQPKIKMLEEIILPFSDCGFYILQKYGKKIGIYLEENDNKLKWECDVDAAGWLEAKCIIKIEIEEFNESSESFIVDNSVLGNSKKLKEITQ</sequence>
<name>A0A015N6P7_RHIIW</name>
<dbReference type="PANTHER" id="PTHR14499">
    <property type="entry name" value="POTASSIUM CHANNEL TETRAMERIZATION DOMAIN-CONTAINING"/>
    <property type="match status" value="1"/>
</dbReference>
<evidence type="ECO:0000259" key="1">
    <source>
        <dbReference type="Pfam" id="PF02214"/>
    </source>
</evidence>
<dbReference type="STRING" id="1432141.A0A015N6P7"/>
<dbReference type="Pfam" id="PF02214">
    <property type="entry name" value="BTB_2"/>
    <property type="match status" value="1"/>
</dbReference>
<evidence type="ECO:0000313" key="2">
    <source>
        <dbReference type="EMBL" id="EXX74868.1"/>
    </source>
</evidence>
<gene>
    <name evidence="2" type="ORF">RirG_047110</name>
</gene>
<protein>
    <recommendedName>
        <fullName evidence="1">Potassium channel tetramerisation-type BTB domain-containing protein</fullName>
    </recommendedName>
</protein>
<dbReference type="Gene3D" id="3.30.710.10">
    <property type="entry name" value="Potassium Channel Kv1.1, Chain A"/>
    <property type="match status" value="1"/>
</dbReference>
<evidence type="ECO:0000313" key="3">
    <source>
        <dbReference type="Proteomes" id="UP000022910"/>
    </source>
</evidence>
<accession>A0A015N6P7</accession>
<dbReference type="HOGENOM" id="CLU_063742_2_0_1"/>
<comment type="caution">
    <text evidence="2">The sequence shown here is derived from an EMBL/GenBank/DDBJ whole genome shotgun (WGS) entry which is preliminary data.</text>
</comment>
<keyword evidence="3" id="KW-1185">Reference proteome</keyword>
<dbReference type="PANTHER" id="PTHR14499:SF136">
    <property type="entry name" value="GH08630P"/>
    <property type="match status" value="1"/>
</dbReference>
<dbReference type="EMBL" id="JEMT01012698">
    <property type="protein sequence ID" value="EXX74868.1"/>
    <property type="molecule type" value="Genomic_DNA"/>
</dbReference>
<dbReference type="Proteomes" id="UP000022910">
    <property type="component" value="Unassembled WGS sequence"/>
</dbReference>
<proteinExistence type="predicted"/>
<reference evidence="2 3" key="1">
    <citation type="submission" date="2014-02" db="EMBL/GenBank/DDBJ databases">
        <title>Single nucleus genome sequencing reveals high similarity among nuclei of an endomycorrhizal fungus.</title>
        <authorList>
            <person name="Lin K."/>
            <person name="Geurts R."/>
            <person name="Zhang Z."/>
            <person name="Limpens E."/>
            <person name="Saunders D.G."/>
            <person name="Mu D."/>
            <person name="Pang E."/>
            <person name="Cao H."/>
            <person name="Cha H."/>
            <person name="Lin T."/>
            <person name="Zhou Q."/>
            <person name="Shang Y."/>
            <person name="Li Y."/>
            <person name="Ivanov S."/>
            <person name="Sharma T."/>
            <person name="Velzen R.V."/>
            <person name="Ruijter N.D."/>
            <person name="Aanen D.K."/>
            <person name="Win J."/>
            <person name="Kamoun S."/>
            <person name="Bisseling T."/>
            <person name="Huang S."/>
        </authorList>
    </citation>
    <scope>NUCLEOTIDE SEQUENCE [LARGE SCALE GENOMIC DNA]</scope>
    <source>
        <strain evidence="3">DAOM197198w</strain>
    </source>
</reference>
<organism evidence="2 3">
    <name type="scientific">Rhizophagus irregularis (strain DAOM 197198w)</name>
    <name type="common">Glomus intraradices</name>
    <dbReference type="NCBI Taxonomy" id="1432141"/>
    <lineage>
        <taxon>Eukaryota</taxon>
        <taxon>Fungi</taxon>
        <taxon>Fungi incertae sedis</taxon>
        <taxon>Mucoromycota</taxon>
        <taxon>Glomeromycotina</taxon>
        <taxon>Glomeromycetes</taxon>
        <taxon>Glomerales</taxon>
        <taxon>Glomeraceae</taxon>
        <taxon>Rhizophagus</taxon>
    </lineage>
</organism>
<dbReference type="OrthoDB" id="2414723at2759"/>
<dbReference type="AlphaFoldDB" id="A0A015N6P7"/>